<protein>
    <submittedName>
        <fullName evidence="2">Uncharacterized protein</fullName>
    </submittedName>
</protein>
<proteinExistence type="predicted"/>
<feature type="region of interest" description="Disordered" evidence="1">
    <location>
        <begin position="1"/>
        <end position="25"/>
    </location>
</feature>
<name>A0A0A9DP90_ARUDO</name>
<sequence>MTNDSLELQAGLQWPPQQGQHCGGDVSRRQPCLLDLVLGCAVVDVPVRQEHGSQFEGPVEEAREAEVVRDVGAEASDGALLGGDEHFVLGGELPDELRVERLAEPGVGDGDVDVVLLERLRRFQARLHHGAVPEESHPGASDEHPALADLEDRALVPRREDGTDAVAAGEPEAAWPVVDGGGGGHHVHELGLVGGGHDHHVGQARHVGDVEGAAVRGPVGADEPRPVEREPHREPLQVDIVHHLVVAALEEGGVDGAERPEPLGGEPRGERHGVLLRDAHVEAPLREPLLEVVEPRAAAHGGVDRHHLVVHLRLPDQRLGEVLRVQQRRGLRLELLPCRRVEPDHAVHPVRRRLRRRVTLPLLCHDVDQHRPRRRHRLHLLEDGDEVVDAVAVDGADVVEPELLEERGSRGADHAARVIVHLGGDLVRGAADLLGDGLCGLSEAAELGAGLELGERPAERADGLGGAVHGGGGEGHLLVVVEDHDHVGVEVAGVVHSLVRLAGGHGAVADDGDDVVLAAEEVTRHRHAQRRRDARRAVADAERVVRALVALREPRQAGGLTDGVHPGPPAGEDLVRVRLVPDVPDDLVLGGVEHVVQRHGELHHAEARAQVAAGLGHRVHDLQAELRRQLLELRRGQVLHVDRVVHRVQQRRRRLLAGEVDLPRARGRLLPDHLPVAAIDAAAAAGARAHLELPTARGVGGGRDHAERRRCLERHWRHVQGRTSGI</sequence>
<organism evidence="2">
    <name type="scientific">Arundo donax</name>
    <name type="common">Giant reed</name>
    <name type="synonym">Donax arundinaceus</name>
    <dbReference type="NCBI Taxonomy" id="35708"/>
    <lineage>
        <taxon>Eukaryota</taxon>
        <taxon>Viridiplantae</taxon>
        <taxon>Streptophyta</taxon>
        <taxon>Embryophyta</taxon>
        <taxon>Tracheophyta</taxon>
        <taxon>Spermatophyta</taxon>
        <taxon>Magnoliopsida</taxon>
        <taxon>Liliopsida</taxon>
        <taxon>Poales</taxon>
        <taxon>Poaceae</taxon>
        <taxon>PACMAD clade</taxon>
        <taxon>Arundinoideae</taxon>
        <taxon>Arundineae</taxon>
        <taxon>Arundo</taxon>
    </lineage>
</organism>
<reference evidence="2" key="1">
    <citation type="submission" date="2014-09" db="EMBL/GenBank/DDBJ databases">
        <authorList>
            <person name="Magalhaes I.L.F."/>
            <person name="Oliveira U."/>
            <person name="Santos F.R."/>
            <person name="Vidigal T.H.D.A."/>
            <person name="Brescovit A.D."/>
            <person name="Santos A.J."/>
        </authorList>
    </citation>
    <scope>NUCLEOTIDE SEQUENCE</scope>
    <source>
        <tissue evidence="2">Shoot tissue taken approximately 20 cm above the soil surface</tissue>
    </source>
</reference>
<reference evidence="2" key="2">
    <citation type="journal article" date="2015" name="Data Brief">
        <title>Shoot transcriptome of the giant reed, Arundo donax.</title>
        <authorList>
            <person name="Barrero R.A."/>
            <person name="Guerrero F.D."/>
            <person name="Moolhuijzen P."/>
            <person name="Goolsby J.A."/>
            <person name="Tidwell J."/>
            <person name="Bellgard S.E."/>
            <person name="Bellgard M.I."/>
        </authorList>
    </citation>
    <scope>NUCLEOTIDE SEQUENCE</scope>
    <source>
        <tissue evidence="2">Shoot tissue taken approximately 20 cm above the soil surface</tissue>
    </source>
</reference>
<accession>A0A0A9DP90</accession>
<evidence type="ECO:0000256" key="1">
    <source>
        <dbReference type="SAM" id="MobiDB-lite"/>
    </source>
</evidence>
<dbReference type="EMBL" id="GBRH01207486">
    <property type="protein sequence ID" value="JAD90409.1"/>
    <property type="molecule type" value="Transcribed_RNA"/>
</dbReference>
<evidence type="ECO:0000313" key="2">
    <source>
        <dbReference type="EMBL" id="JAD90409.1"/>
    </source>
</evidence>
<dbReference type="AlphaFoldDB" id="A0A0A9DP90"/>